<dbReference type="EMBL" id="JAUEPS010000024">
    <property type="protein sequence ID" value="KAK0455762.1"/>
    <property type="molecule type" value="Genomic_DNA"/>
</dbReference>
<dbReference type="AlphaFoldDB" id="A0AA39N2P8"/>
<comment type="caution">
    <text evidence="1">The sequence shown here is derived from an EMBL/GenBank/DDBJ whole genome shotgun (WGS) entry which is preliminary data.</text>
</comment>
<gene>
    <name evidence="1" type="ORF">EV420DRAFT_1553079</name>
</gene>
<dbReference type="RefSeq" id="XP_060329272.1">
    <property type="nucleotide sequence ID" value="XM_060473541.1"/>
</dbReference>
<protein>
    <submittedName>
        <fullName evidence="1">Uncharacterized protein</fullName>
    </submittedName>
</protein>
<sequence>MPSTHSSPSLRIQENALYIVCSTLEGHPHSIRSFRLTCTAINVFPRSNATHRSILKRNFSHSAVARPSSKPTSKEYRQLFNSPVYRERRGLDGKEPVDADHMSTGEVLWVLTFMCLDDESMRANTLHPNTFSTCRCIHELVIIKHFVRHSLNMAYDSAYTKLKEYFDTKDAYCGSFEYGE</sequence>
<dbReference type="Proteomes" id="UP001175211">
    <property type="component" value="Unassembled WGS sequence"/>
</dbReference>
<keyword evidence="2" id="KW-1185">Reference proteome</keyword>
<organism evidence="1 2">
    <name type="scientific">Armillaria tabescens</name>
    <name type="common">Ringless honey mushroom</name>
    <name type="synonym">Agaricus tabescens</name>
    <dbReference type="NCBI Taxonomy" id="1929756"/>
    <lineage>
        <taxon>Eukaryota</taxon>
        <taxon>Fungi</taxon>
        <taxon>Dikarya</taxon>
        <taxon>Basidiomycota</taxon>
        <taxon>Agaricomycotina</taxon>
        <taxon>Agaricomycetes</taxon>
        <taxon>Agaricomycetidae</taxon>
        <taxon>Agaricales</taxon>
        <taxon>Marasmiineae</taxon>
        <taxon>Physalacriaceae</taxon>
        <taxon>Desarmillaria</taxon>
    </lineage>
</organism>
<proteinExistence type="predicted"/>
<evidence type="ECO:0000313" key="2">
    <source>
        <dbReference type="Proteomes" id="UP001175211"/>
    </source>
</evidence>
<evidence type="ECO:0000313" key="1">
    <source>
        <dbReference type="EMBL" id="KAK0455762.1"/>
    </source>
</evidence>
<dbReference type="GeneID" id="85357089"/>
<reference evidence="1" key="1">
    <citation type="submission" date="2023-06" db="EMBL/GenBank/DDBJ databases">
        <authorList>
            <consortium name="Lawrence Berkeley National Laboratory"/>
            <person name="Ahrendt S."/>
            <person name="Sahu N."/>
            <person name="Indic B."/>
            <person name="Wong-Bajracharya J."/>
            <person name="Merenyi Z."/>
            <person name="Ke H.-M."/>
            <person name="Monk M."/>
            <person name="Kocsube S."/>
            <person name="Drula E."/>
            <person name="Lipzen A."/>
            <person name="Balint B."/>
            <person name="Henrissat B."/>
            <person name="Andreopoulos B."/>
            <person name="Martin F.M."/>
            <person name="Harder C.B."/>
            <person name="Rigling D."/>
            <person name="Ford K.L."/>
            <person name="Foster G.D."/>
            <person name="Pangilinan J."/>
            <person name="Papanicolaou A."/>
            <person name="Barry K."/>
            <person name="LaButti K."/>
            <person name="Viragh M."/>
            <person name="Koriabine M."/>
            <person name="Yan M."/>
            <person name="Riley R."/>
            <person name="Champramary S."/>
            <person name="Plett K.L."/>
            <person name="Tsai I.J."/>
            <person name="Slot J."/>
            <person name="Sipos G."/>
            <person name="Plett J."/>
            <person name="Nagy L.G."/>
            <person name="Grigoriev I.V."/>
        </authorList>
    </citation>
    <scope>NUCLEOTIDE SEQUENCE</scope>
    <source>
        <strain evidence="1">CCBAS 213</strain>
    </source>
</reference>
<name>A0AA39N2P8_ARMTA</name>
<accession>A0AA39N2P8</accession>